<evidence type="ECO:0000256" key="5">
    <source>
        <dbReference type="ARBA" id="ARBA00023002"/>
    </source>
</evidence>
<keyword evidence="8" id="KW-1185">Reference proteome</keyword>
<dbReference type="CDD" id="cd02136">
    <property type="entry name" value="PnbA_NfnB-like"/>
    <property type="match status" value="1"/>
</dbReference>
<gene>
    <name evidence="7" type="ORF">O6P32_09085</name>
</gene>
<protein>
    <submittedName>
        <fullName evidence="7">Nitroreductase</fullName>
    </submittedName>
</protein>
<keyword evidence="3" id="KW-0285">Flavoprotein</keyword>
<comment type="caution">
    <text evidence="7">The sequence shown here is derived from an EMBL/GenBank/DDBJ whole genome shotgun (WGS) entry which is preliminary data.</text>
</comment>
<dbReference type="InterPro" id="IPR029479">
    <property type="entry name" value="Nitroreductase"/>
</dbReference>
<evidence type="ECO:0000313" key="8">
    <source>
        <dbReference type="Proteomes" id="UP001141933"/>
    </source>
</evidence>
<feature type="domain" description="Nitroreductase" evidence="6">
    <location>
        <begin position="10"/>
        <end position="155"/>
    </location>
</feature>
<evidence type="ECO:0000256" key="2">
    <source>
        <dbReference type="ARBA" id="ARBA00007118"/>
    </source>
</evidence>
<dbReference type="Gene3D" id="3.40.109.10">
    <property type="entry name" value="NADH Oxidase"/>
    <property type="match status" value="1"/>
</dbReference>
<dbReference type="Pfam" id="PF00881">
    <property type="entry name" value="Nitroreductase"/>
    <property type="match status" value="1"/>
</dbReference>
<organism evidence="7 8">
    <name type="scientific">Phocaeicola acetigenes</name>
    <dbReference type="NCBI Taxonomy" id="3016083"/>
    <lineage>
        <taxon>Bacteria</taxon>
        <taxon>Pseudomonadati</taxon>
        <taxon>Bacteroidota</taxon>
        <taxon>Bacteroidia</taxon>
        <taxon>Bacteroidales</taxon>
        <taxon>Bacteroidaceae</taxon>
        <taxon>Phocaeicola</taxon>
    </lineage>
</organism>
<dbReference type="Proteomes" id="UP001141933">
    <property type="component" value="Unassembled WGS sequence"/>
</dbReference>
<dbReference type="SUPFAM" id="SSF55469">
    <property type="entry name" value="FMN-dependent nitroreductase-like"/>
    <property type="match status" value="1"/>
</dbReference>
<dbReference type="PANTHER" id="PTHR43673:SF2">
    <property type="entry name" value="NITROREDUCTASE"/>
    <property type="match status" value="1"/>
</dbReference>
<dbReference type="PANTHER" id="PTHR43673">
    <property type="entry name" value="NAD(P)H NITROREDUCTASE YDGI-RELATED"/>
    <property type="match status" value="1"/>
</dbReference>
<accession>A0ABT4PIH7</accession>
<reference evidence="7" key="1">
    <citation type="submission" date="2022-12" db="EMBL/GenBank/DDBJ databases">
        <title>Phocaeicola acetigenes sp. nov., isolated feces from a healthy human.</title>
        <authorList>
            <person name="Do H."/>
            <person name="Ha Y.B."/>
            <person name="Kim J.-S."/>
            <person name="Suh M.K."/>
            <person name="Kim H.S."/>
            <person name="Lee J.-S."/>
        </authorList>
    </citation>
    <scope>NUCLEOTIDE SEQUENCE</scope>
    <source>
        <strain evidence="7">KGMB11183</strain>
    </source>
</reference>
<evidence type="ECO:0000256" key="4">
    <source>
        <dbReference type="ARBA" id="ARBA00022643"/>
    </source>
</evidence>
<evidence type="ECO:0000256" key="3">
    <source>
        <dbReference type="ARBA" id="ARBA00022630"/>
    </source>
</evidence>
<dbReference type="InterPro" id="IPR000415">
    <property type="entry name" value="Nitroreductase-like"/>
</dbReference>
<comment type="similarity">
    <text evidence="2">Belongs to the nitroreductase family.</text>
</comment>
<name>A0ABT4PIH7_9BACT</name>
<dbReference type="RefSeq" id="WP_269878127.1">
    <property type="nucleotide sequence ID" value="NZ_JAPZVM010000007.1"/>
</dbReference>
<evidence type="ECO:0000259" key="6">
    <source>
        <dbReference type="Pfam" id="PF00881"/>
    </source>
</evidence>
<comment type="cofactor">
    <cofactor evidence="1">
        <name>FMN</name>
        <dbReference type="ChEBI" id="CHEBI:58210"/>
    </cofactor>
</comment>
<evidence type="ECO:0000256" key="1">
    <source>
        <dbReference type="ARBA" id="ARBA00001917"/>
    </source>
</evidence>
<sequence length="175" mass="19423">MSGKDFLEIIKTRRSCRKYKPEQITDEELKAVLEAGTYAPTSRGMQSPYIVAVQNEEQRKQLAAMNARVMGVTSNPYYDAPTYVLVFTPADANNPIQDGSCVLENMMLAAHTIGLASCWIHREREMFSTEEGKALMKQWGLPEGLVGIGALSLGYPAGEAAEAKPRKEGYYRIVK</sequence>
<keyword evidence="5" id="KW-0560">Oxidoreductase</keyword>
<keyword evidence="4" id="KW-0288">FMN</keyword>
<evidence type="ECO:0000313" key="7">
    <source>
        <dbReference type="EMBL" id="MCZ8372859.1"/>
    </source>
</evidence>
<proteinExistence type="inferred from homology"/>
<dbReference type="EMBL" id="JAPZVM010000007">
    <property type="protein sequence ID" value="MCZ8372859.1"/>
    <property type="molecule type" value="Genomic_DNA"/>
</dbReference>